<dbReference type="KEGG" id="teu:TEU_04585"/>
<dbReference type="AlphaFoldDB" id="A0A097QT62"/>
<dbReference type="InterPro" id="IPR048907">
    <property type="entry name" value="WHD_MCM_arc"/>
</dbReference>
<reference evidence="3 4" key="1">
    <citation type="journal article" date="2015" name="Int. J. Syst. Evol. Microbiol.">
        <title>Thermococcus eurythermalis sp. nov., a conditional piezophilic hyperthermophilic archaeon with a wide temperature range isolated from an oil-immersed chimney in the Guaymas Basin.</title>
        <authorList>
            <person name="Zhao W."/>
            <person name="Zeng X."/>
            <person name="Xiao X."/>
        </authorList>
    </citation>
    <scope>NUCLEOTIDE SEQUENCE [LARGE SCALE GENOMIC DNA]</scope>
    <source>
        <strain evidence="3 4">A501</strain>
    </source>
</reference>
<sequence length="360" mass="41253">MLFSPYPKTRREELFDRENELKEIEDAVRRGERLILLLGLRRLGKSSLLNVALSELPNPSIKVDVRKTYSEFSSVNRYVIGKMLLSAMGAKRKLLEEAKIFLKRVRGISISGFRVEITSKEFSITELLEALNDYGENAGRVVIAFDEAQYLRFGGATRYDGILAYAVDNLENLTFILTGSEVGLLFDFLKFNDPEAPLFGRYHHDVVLNRFSPDMSAEFLRKGFEEASFPVTEREIDDAVRELDGIPGWLALYGYIRATRNLGHNEAINEVLREAKSMIQTELSRLFAYSPRYRVILKGIALGYSKWKDIKDYLTLKLGYINDSNFSKLLENLVKSGYVEKEGGEYKIPDPVLQRIFREL</sequence>
<protein>
    <submittedName>
        <fullName evidence="3">ATPase</fullName>
    </submittedName>
</protein>
<feature type="domain" description="ATPase" evidence="1">
    <location>
        <begin position="14"/>
        <end position="250"/>
    </location>
</feature>
<accession>A0A097QT62</accession>
<dbReference type="STRING" id="1505907.TEU_04585"/>
<dbReference type="SUPFAM" id="SSF46785">
    <property type="entry name" value="Winged helix' DNA-binding domain"/>
    <property type="match status" value="1"/>
</dbReference>
<organism evidence="3 4">
    <name type="scientific">Thermococcus eurythermalis</name>
    <dbReference type="NCBI Taxonomy" id="1505907"/>
    <lineage>
        <taxon>Archaea</taxon>
        <taxon>Methanobacteriati</taxon>
        <taxon>Methanobacteriota</taxon>
        <taxon>Thermococci</taxon>
        <taxon>Thermococcales</taxon>
        <taxon>Thermococcaceae</taxon>
        <taxon>Thermococcus</taxon>
    </lineage>
</organism>
<dbReference type="Pfam" id="PF21100">
    <property type="entry name" value="WHD_MCM"/>
    <property type="match status" value="1"/>
</dbReference>
<dbReference type="GO" id="GO:0005524">
    <property type="term" value="F:ATP binding"/>
    <property type="evidence" value="ECO:0007669"/>
    <property type="project" value="InterPro"/>
</dbReference>
<dbReference type="HOGENOM" id="CLU_061108_0_0_2"/>
<evidence type="ECO:0000259" key="1">
    <source>
        <dbReference type="Pfam" id="PF01637"/>
    </source>
</evidence>
<dbReference type="Proteomes" id="UP000029980">
    <property type="component" value="Chromosome"/>
</dbReference>
<keyword evidence="4" id="KW-1185">Reference proteome</keyword>
<dbReference type="InterPro" id="IPR036390">
    <property type="entry name" value="WH_DNA-bd_sf"/>
</dbReference>
<dbReference type="RefSeq" id="WP_050002646.1">
    <property type="nucleotide sequence ID" value="NZ_CP008887.1"/>
</dbReference>
<dbReference type="SUPFAM" id="SSF52540">
    <property type="entry name" value="P-loop containing nucleoside triphosphate hydrolases"/>
    <property type="match status" value="1"/>
</dbReference>
<dbReference type="Gene3D" id="1.10.8.60">
    <property type="match status" value="1"/>
</dbReference>
<dbReference type="PANTHER" id="PTHR34301">
    <property type="entry name" value="DNA-BINDING PROTEIN-RELATED"/>
    <property type="match status" value="1"/>
</dbReference>
<evidence type="ECO:0000313" key="3">
    <source>
        <dbReference type="EMBL" id="AIU69670.1"/>
    </source>
</evidence>
<dbReference type="EMBL" id="CP008887">
    <property type="protein sequence ID" value="AIU69670.1"/>
    <property type="molecule type" value="Genomic_DNA"/>
</dbReference>
<dbReference type="InterPro" id="IPR027417">
    <property type="entry name" value="P-loop_NTPase"/>
</dbReference>
<dbReference type="GeneID" id="25152711"/>
<dbReference type="InterPro" id="IPR036388">
    <property type="entry name" value="WH-like_DNA-bd_sf"/>
</dbReference>
<dbReference type="OrthoDB" id="132045at2157"/>
<feature type="domain" description="MCM C-terminal" evidence="2">
    <location>
        <begin position="290"/>
        <end position="348"/>
    </location>
</feature>
<dbReference type="Gene3D" id="3.40.50.300">
    <property type="entry name" value="P-loop containing nucleotide triphosphate hydrolases"/>
    <property type="match status" value="1"/>
</dbReference>
<evidence type="ECO:0000313" key="4">
    <source>
        <dbReference type="Proteomes" id="UP000029980"/>
    </source>
</evidence>
<dbReference type="PANTHER" id="PTHR34301:SF8">
    <property type="entry name" value="ATPASE DOMAIN-CONTAINING PROTEIN"/>
    <property type="match status" value="1"/>
</dbReference>
<dbReference type="InterPro" id="IPR011579">
    <property type="entry name" value="ATPase_dom"/>
</dbReference>
<dbReference type="Gene3D" id="1.10.10.10">
    <property type="entry name" value="Winged helix-like DNA-binding domain superfamily/Winged helix DNA-binding domain"/>
    <property type="match status" value="1"/>
</dbReference>
<gene>
    <name evidence="3" type="ORF">TEU_04585</name>
</gene>
<dbReference type="Pfam" id="PF01637">
    <property type="entry name" value="ATPase_2"/>
    <property type="match status" value="1"/>
</dbReference>
<evidence type="ECO:0000259" key="2">
    <source>
        <dbReference type="Pfam" id="PF21100"/>
    </source>
</evidence>
<proteinExistence type="predicted"/>
<name>A0A097QT62_9EURY</name>